<dbReference type="AlphaFoldDB" id="A0A7W7VK69"/>
<dbReference type="RefSeq" id="WP_311771592.1">
    <property type="nucleotide sequence ID" value="NZ_JACHJQ010000016.1"/>
</dbReference>
<keyword evidence="3" id="KW-1185">Reference proteome</keyword>
<reference evidence="2 3" key="1">
    <citation type="submission" date="2020-08" db="EMBL/GenBank/DDBJ databases">
        <title>Genomic Encyclopedia of Type Strains, Phase III (KMG-III): the genomes of soil and plant-associated and newly described type strains.</title>
        <authorList>
            <person name="Whitman W."/>
        </authorList>
    </citation>
    <scope>NUCLEOTIDE SEQUENCE [LARGE SCALE GENOMIC DNA]</scope>
    <source>
        <strain evidence="2 3">CECT 8960</strain>
    </source>
</reference>
<dbReference type="InterPro" id="IPR005561">
    <property type="entry name" value="ANTAR"/>
</dbReference>
<dbReference type="PIRSF" id="PIRSF036625">
    <property type="entry name" value="GAF_ANTAR"/>
    <property type="match status" value="1"/>
</dbReference>
<dbReference type="Pfam" id="PF03861">
    <property type="entry name" value="ANTAR"/>
    <property type="match status" value="1"/>
</dbReference>
<proteinExistence type="predicted"/>
<dbReference type="Pfam" id="PF13185">
    <property type="entry name" value="GAF_2"/>
    <property type="match status" value="1"/>
</dbReference>
<dbReference type="Proteomes" id="UP000520767">
    <property type="component" value="Unassembled WGS sequence"/>
</dbReference>
<evidence type="ECO:0000313" key="2">
    <source>
        <dbReference type="EMBL" id="MBB4912765.1"/>
    </source>
</evidence>
<organism evidence="2 3">
    <name type="scientific">Actinophytocola algeriensis</name>
    <dbReference type="NCBI Taxonomy" id="1768010"/>
    <lineage>
        <taxon>Bacteria</taxon>
        <taxon>Bacillati</taxon>
        <taxon>Actinomycetota</taxon>
        <taxon>Actinomycetes</taxon>
        <taxon>Pseudonocardiales</taxon>
        <taxon>Pseudonocardiaceae</taxon>
    </lineage>
</organism>
<evidence type="ECO:0000259" key="1">
    <source>
        <dbReference type="SMART" id="SM00065"/>
    </source>
</evidence>
<name>A0A7W7VK69_9PSEU</name>
<gene>
    <name evidence="2" type="ORF">FHR82_009039</name>
</gene>
<accession>A0A7W7VK69</accession>
<dbReference type="GO" id="GO:0003723">
    <property type="term" value="F:RNA binding"/>
    <property type="evidence" value="ECO:0007669"/>
    <property type="project" value="InterPro"/>
</dbReference>
<dbReference type="Gene3D" id="3.30.450.40">
    <property type="match status" value="1"/>
</dbReference>
<dbReference type="EMBL" id="JACHJQ010000016">
    <property type="protein sequence ID" value="MBB4912765.1"/>
    <property type="molecule type" value="Genomic_DNA"/>
</dbReference>
<dbReference type="InterPro" id="IPR003018">
    <property type="entry name" value="GAF"/>
</dbReference>
<protein>
    <submittedName>
        <fullName evidence="2">Transcriptional regulator with GAF, ATPase, and Fis domain</fullName>
    </submittedName>
</protein>
<dbReference type="SMART" id="SM00065">
    <property type="entry name" value="GAF"/>
    <property type="match status" value="1"/>
</dbReference>
<dbReference type="SUPFAM" id="SSF55781">
    <property type="entry name" value="GAF domain-like"/>
    <property type="match status" value="1"/>
</dbReference>
<evidence type="ECO:0000313" key="3">
    <source>
        <dbReference type="Proteomes" id="UP000520767"/>
    </source>
</evidence>
<comment type="caution">
    <text evidence="2">The sequence shown here is derived from an EMBL/GenBank/DDBJ whole genome shotgun (WGS) entry which is preliminary data.</text>
</comment>
<feature type="domain" description="GAF" evidence="1">
    <location>
        <begin position="24"/>
        <end position="172"/>
    </location>
</feature>
<sequence>MPPTQDVVSDTIAAITARLAARHDGMAVLRAVTDACGTLLSADATGVLIADPRGGVEVIAASDEPTRFVERLQAELREGPCLACIDDNTEVAVPDPDTERERWPRFADAMTEAGFRSMYAHPLRLMNRAVGGLNIFYTTRTDLPPTARRLAQALADLAVLGLTQERDQRRVERLAEQTLTTLNDRTHLGHAVGVVASTLGVTPDVARAMFVAASTQGGRSIRDLANAITSGALAPADLHDTSRTGRG</sequence>
<dbReference type="InterPro" id="IPR012074">
    <property type="entry name" value="GAF_ANTAR"/>
</dbReference>
<dbReference type="InterPro" id="IPR029016">
    <property type="entry name" value="GAF-like_dom_sf"/>
</dbReference>